<protein>
    <submittedName>
        <fullName evidence="3">Methionyl-tRNA formyltransferase</fullName>
    </submittedName>
</protein>
<dbReference type="SUPFAM" id="SSF53328">
    <property type="entry name" value="Formyltransferase"/>
    <property type="match status" value="1"/>
</dbReference>
<dbReference type="InterPro" id="IPR036477">
    <property type="entry name" value="Formyl_transf_N_sf"/>
</dbReference>
<feature type="domain" description="Formyl transferase C-terminal" evidence="2">
    <location>
        <begin position="202"/>
        <end position="290"/>
    </location>
</feature>
<dbReference type="STRING" id="408657.SAMN04487995_0443"/>
<dbReference type="InterPro" id="IPR005793">
    <property type="entry name" value="Formyl_trans_C"/>
</dbReference>
<dbReference type="Proteomes" id="UP000199532">
    <property type="component" value="Unassembled WGS sequence"/>
</dbReference>
<dbReference type="SUPFAM" id="SSF50486">
    <property type="entry name" value="FMT C-terminal domain-like"/>
    <property type="match status" value="1"/>
</dbReference>
<dbReference type="GO" id="GO:0005829">
    <property type="term" value="C:cytosol"/>
    <property type="evidence" value="ECO:0007669"/>
    <property type="project" value="TreeGrafter"/>
</dbReference>
<evidence type="ECO:0000313" key="3">
    <source>
        <dbReference type="EMBL" id="SEI40577.1"/>
    </source>
</evidence>
<name>A0A1H6QKC5_9BACT</name>
<dbReference type="Pfam" id="PF02911">
    <property type="entry name" value="Formyl_trans_C"/>
    <property type="match status" value="1"/>
</dbReference>
<dbReference type="GO" id="GO:0004479">
    <property type="term" value="F:methionyl-tRNA formyltransferase activity"/>
    <property type="evidence" value="ECO:0007669"/>
    <property type="project" value="TreeGrafter"/>
</dbReference>
<feature type="domain" description="Formyl transferase N-terminal" evidence="1">
    <location>
        <begin position="49"/>
        <end position="173"/>
    </location>
</feature>
<keyword evidence="3" id="KW-0808">Transferase</keyword>
<sequence>MKIVLFANSFYPFALIENLIQQHTLAAVIAAAEPNPYTSRLEEFAGSKGIIFRQFSAVQLGSTAISWIADLHADLFLVFTFSYKIPNALLQLPALGCYNIHFSLLPKYRGIAPLFWQIKNGDPKGGITVHKMDSGFDTGPIVAQLPVEIFPGESQGLYASRLSALTPAVVSTALNIITGMDGRQSFEPQDQSQSSSYPRPTAKDLAIDWASQSAQQIENLVNASNPACQGAISILRGQMIRILEVSPANLGENVPETTAGTVLFADINQGIFVQCVHGILRINILEMAEGIISGSRLAALGLRATERFESFTHDRNSVTFQA</sequence>
<organism evidence="3 4">
    <name type="scientific">Dyadobacter koreensis</name>
    <dbReference type="NCBI Taxonomy" id="408657"/>
    <lineage>
        <taxon>Bacteria</taxon>
        <taxon>Pseudomonadati</taxon>
        <taxon>Bacteroidota</taxon>
        <taxon>Cytophagia</taxon>
        <taxon>Cytophagales</taxon>
        <taxon>Spirosomataceae</taxon>
        <taxon>Dyadobacter</taxon>
    </lineage>
</organism>
<dbReference type="InterPro" id="IPR011034">
    <property type="entry name" value="Formyl_transferase-like_C_sf"/>
</dbReference>
<proteinExistence type="predicted"/>
<dbReference type="Pfam" id="PF00551">
    <property type="entry name" value="Formyl_trans_N"/>
    <property type="match status" value="1"/>
</dbReference>
<reference evidence="3 4" key="1">
    <citation type="submission" date="2016-10" db="EMBL/GenBank/DDBJ databases">
        <authorList>
            <person name="de Groot N.N."/>
        </authorList>
    </citation>
    <scope>NUCLEOTIDE SEQUENCE [LARGE SCALE GENOMIC DNA]</scope>
    <source>
        <strain evidence="3 4">DSM 19938</strain>
    </source>
</reference>
<dbReference type="InterPro" id="IPR002376">
    <property type="entry name" value="Formyl_transf_N"/>
</dbReference>
<accession>A0A1H6QKC5</accession>
<dbReference type="OrthoDB" id="9802815at2"/>
<dbReference type="PANTHER" id="PTHR11138:SF5">
    <property type="entry name" value="METHIONYL-TRNA FORMYLTRANSFERASE, MITOCHONDRIAL"/>
    <property type="match status" value="1"/>
</dbReference>
<dbReference type="Gene3D" id="3.40.50.12230">
    <property type="match status" value="1"/>
</dbReference>
<gene>
    <name evidence="3" type="ORF">SAMN04487995_0443</name>
</gene>
<evidence type="ECO:0000259" key="1">
    <source>
        <dbReference type="Pfam" id="PF00551"/>
    </source>
</evidence>
<dbReference type="AlphaFoldDB" id="A0A1H6QKC5"/>
<evidence type="ECO:0000259" key="2">
    <source>
        <dbReference type="Pfam" id="PF02911"/>
    </source>
</evidence>
<dbReference type="EMBL" id="FNXY01000001">
    <property type="protein sequence ID" value="SEI40577.1"/>
    <property type="molecule type" value="Genomic_DNA"/>
</dbReference>
<dbReference type="PANTHER" id="PTHR11138">
    <property type="entry name" value="METHIONYL-TRNA FORMYLTRANSFERASE"/>
    <property type="match status" value="1"/>
</dbReference>
<dbReference type="RefSeq" id="WP_090331489.1">
    <property type="nucleotide sequence ID" value="NZ_FNXY01000001.1"/>
</dbReference>
<evidence type="ECO:0000313" key="4">
    <source>
        <dbReference type="Proteomes" id="UP000199532"/>
    </source>
</evidence>
<keyword evidence="4" id="KW-1185">Reference proteome</keyword>